<evidence type="ECO:0000259" key="14">
    <source>
        <dbReference type="PROSITE" id="PS50052"/>
    </source>
</evidence>
<dbReference type="NCBIfam" id="TIGR03263">
    <property type="entry name" value="guanyl_kin"/>
    <property type="match status" value="1"/>
</dbReference>
<feature type="domain" description="Guanylate kinase-like" evidence="14">
    <location>
        <begin position="6"/>
        <end position="185"/>
    </location>
</feature>
<evidence type="ECO:0000256" key="3">
    <source>
        <dbReference type="ARBA" id="ARBA00005790"/>
    </source>
</evidence>
<feature type="binding site" evidence="13">
    <location>
        <begin position="13"/>
        <end position="20"/>
    </location>
    <ligand>
        <name>ATP</name>
        <dbReference type="ChEBI" id="CHEBI:30616"/>
    </ligand>
</feature>
<dbReference type="EC" id="2.7.4.8" evidence="4 13"/>
<sequence>MISDKGLVIVLSGFSGAGKGTIMKHLLEAHPNDYNLSISATTRDIRAGEKDGREYFFKTREEFDKMIENDELLEYATFNGNSYGTPRAYVEQLIERKKDVILEIEIQGALQVKKMFPDALLLFTMPPSAKELENRLVGRGTETDEVIKERLAISCKESQNMDKYDYLIVNDSLEKAVDQVHNIIQAEHYRVERNHSAIKEMQEELKIFERSN</sequence>
<comment type="catalytic activity">
    <reaction evidence="12 13">
        <text>GMP + ATP = GDP + ADP</text>
        <dbReference type="Rhea" id="RHEA:20780"/>
        <dbReference type="ChEBI" id="CHEBI:30616"/>
        <dbReference type="ChEBI" id="CHEBI:58115"/>
        <dbReference type="ChEBI" id="CHEBI:58189"/>
        <dbReference type="ChEBI" id="CHEBI:456216"/>
        <dbReference type="EC" id="2.7.4.8"/>
    </reaction>
</comment>
<evidence type="ECO:0000256" key="7">
    <source>
        <dbReference type="ARBA" id="ARBA00022679"/>
    </source>
</evidence>
<dbReference type="HAMAP" id="MF_00328">
    <property type="entry name" value="Guanylate_kinase"/>
    <property type="match status" value="1"/>
</dbReference>
<dbReference type="EMBL" id="OBMR01000002">
    <property type="protein sequence ID" value="SOB91299.1"/>
    <property type="molecule type" value="Genomic_DNA"/>
</dbReference>
<dbReference type="InterPro" id="IPR017665">
    <property type="entry name" value="Guanylate_kinase"/>
</dbReference>
<dbReference type="SUPFAM" id="SSF52540">
    <property type="entry name" value="P-loop containing nucleoside triphosphate hydrolases"/>
    <property type="match status" value="1"/>
</dbReference>
<dbReference type="PANTHER" id="PTHR23117:SF13">
    <property type="entry name" value="GUANYLATE KINASE"/>
    <property type="match status" value="1"/>
</dbReference>
<keyword evidence="7 13" id="KW-0808">Transferase</keyword>
<keyword evidence="8 13" id="KW-0547">Nucleotide-binding</keyword>
<dbReference type="InterPro" id="IPR020590">
    <property type="entry name" value="Guanylate_kinase_CS"/>
</dbReference>
<dbReference type="InterPro" id="IPR008144">
    <property type="entry name" value="Guanylate_kin-like_dom"/>
</dbReference>
<evidence type="ECO:0000256" key="11">
    <source>
        <dbReference type="ARBA" id="ARBA00030128"/>
    </source>
</evidence>
<keyword evidence="6 13" id="KW-0963">Cytoplasm</keyword>
<dbReference type="Gene3D" id="3.30.63.10">
    <property type="entry name" value="Guanylate Kinase phosphate binding domain"/>
    <property type="match status" value="1"/>
</dbReference>
<reference evidence="15 16" key="1">
    <citation type="submission" date="2017-08" db="EMBL/GenBank/DDBJ databases">
        <authorList>
            <person name="de Groot N.N."/>
        </authorList>
    </citation>
    <scope>NUCLEOTIDE SEQUENCE [LARGE SCALE GENOMIC DNA]</scope>
    <source>
        <strain evidence="15 16">DSM 9787</strain>
    </source>
</reference>
<gene>
    <name evidence="13" type="primary">gmk</name>
    <name evidence="15" type="ORF">SAMN02910411_0731</name>
</gene>
<evidence type="ECO:0000313" key="15">
    <source>
        <dbReference type="EMBL" id="SOB91299.1"/>
    </source>
</evidence>
<dbReference type="PROSITE" id="PS00856">
    <property type="entry name" value="GUANYLATE_KINASE_1"/>
    <property type="match status" value="1"/>
</dbReference>
<dbReference type="InterPro" id="IPR008145">
    <property type="entry name" value="GK/Ca_channel_bsu"/>
</dbReference>
<accession>A0A285RC70</accession>
<evidence type="ECO:0000256" key="5">
    <source>
        <dbReference type="ARBA" id="ARBA00016296"/>
    </source>
</evidence>
<dbReference type="InterPro" id="IPR027417">
    <property type="entry name" value="P-loop_NTPase"/>
</dbReference>
<keyword evidence="9 13" id="KW-0418">Kinase</keyword>
<dbReference type="AlphaFoldDB" id="A0A285RC70"/>
<evidence type="ECO:0000256" key="4">
    <source>
        <dbReference type="ARBA" id="ARBA00012961"/>
    </source>
</evidence>
<proteinExistence type="inferred from homology"/>
<dbReference type="GO" id="GO:0004385">
    <property type="term" value="F:GMP kinase activity"/>
    <property type="evidence" value="ECO:0007669"/>
    <property type="project" value="UniProtKB-UniRule"/>
</dbReference>
<name>A0A285RC70_9FIRM</name>
<organism evidence="15 16">
    <name type="scientific">Pseudobutyrivibrio ruminis DSM 9787</name>
    <dbReference type="NCBI Taxonomy" id="1123011"/>
    <lineage>
        <taxon>Bacteria</taxon>
        <taxon>Bacillati</taxon>
        <taxon>Bacillota</taxon>
        <taxon>Clostridia</taxon>
        <taxon>Lachnospirales</taxon>
        <taxon>Lachnospiraceae</taxon>
        <taxon>Pseudobutyrivibrio</taxon>
    </lineage>
</organism>
<dbReference type="CDD" id="cd00071">
    <property type="entry name" value="GMPK"/>
    <property type="match status" value="1"/>
</dbReference>
<evidence type="ECO:0000256" key="13">
    <source>
        <dbReference type="HAMAP-Rule" id="MF_00328"/>
    </source>
</evidence>
<evidence type="ECO:0000256" key="6">
    <source>
        <dbReference type="ARBA" id="ARBA00022490"/>
    </source>
</evidence>
<dbReference type="FunFam" id="3.30.63.10:FF:000002">
    <property type="entry name" value="Guanylate kinase 1"/>
    <property type="match status" value="1"/>
</dbReference>
<dbReference type="Proteomes" id="UP000219563">
    <property type="component" value="Unassembled WGS sequence"/>
</dbReference>
<comment type="subcellular location">
    <subcellularLocation>
        <location evidence="2 13">Cytoplasm</location>
    </subcellularLocation>
</comment>
<keyword evidence="10 13" id="KW-0067">ATP-binding</keyword>
<comment type="function">
    <text evidence="1 13">Essential for recycling GMP and indirectly, cGMP.</text>
</comment>
<evidence type="ECO:0000313" key="16">
    <source>
        <dbReference type="Proteomes" id="UP000219563"/>
    </source>
</evidence>
<dbReference type="PROSITE" id="PS50052">
    <property type="entry name" value="GUANYLATE_KINASE_2"/>
    <property type="match status" value="1"/>
</dbReference>
<protein>
    <recommendedName>
        <fullName evidence="5 13">Guanylate kinase</fullName>
        <ecNumber evidence="4 13">2.7.4.8</ecNumber>
    </recommendedName>
    <alternativeName>
        <fullName evidence="11 13">GMP kinase</fullName>
    </alternativeName>
</protein>
<comment type="similarity">
    <text evidence="3 13">Belongs to the guanylate kinase family.</text>
</comment>
<evidence type="ECO:0000256" key="9">
    <source>
        <dbReference type="ARBA" id="ARBA00022777"/>
    </source>
</evidence>
<evidence type="ECO:0000256" key="1">
    <source>
        <dbReference type="ARBA" id="ARBA00003531"/>
    </source>
</evidence>
<dbReference type="GO" id="GO:0005829">
    <property type="term" value="C:cytosol"/>
    <property type="evidence" value="ECO:0007669"/>
    <property type="project" value="TreeGrafter"/>
</dbReference>
<evidence type="ECO:0000256" key="12">
    <source>
        <dbReference type="ARBA" id="ARBA00048594"/>
    </source>
</evidence>
<evidence type="ECO:0000256" key="2">
    <source>
        <dbReference type="ARBA" id="ARBA00004496"/>
    </source>
</evidence>
<evidence type="ECO:0000256" key="8">
    <source>
        <dbReference type="ARBA" id="ARBA00022741"/>
    </source>
</evidence>
<dbReference type="SMART" id="SM00072">
    <property type="entry name" value="GuKc"/>
    <property type="match status" value="1"/>
</dbReference>
<dbReference type="FunFam" id="3.40.50.300:FF:000855">
    <property type="entry name" value="Guanylate kinase"/>
    <property type="match status" value="1"/>
</dbReference>
<dbReference type="PANTHER" id="PTHR23117">
    <property type="entry name" value="GUANYLATE KINASE-RELATED"/>
    <property type="match status" value="1"/>
</dbReference>
<dbReference type="Gene3D" id="3.40.50.300">
    <property type="entry name" value="P-loop containing nucleotide triphosphate hydrolases"/>
    <property type="match status" value="1"/>
</dbReference>
<dbReference type="Pfam" id="PF00625">
    <property type="entry name" value="Guanylate_kin"/>
    <property type="match status" value="1"/>
</dbReference>
<dbReference type="GO" id="GO:0005524">
    <property type="term" value="F:ATP binding"/>
    <property type="evidence" value="ECO:0007669"/>
    <property type="project" value="UniProtKB-UniRule"/>
</dbReference>
<evidence type="ECO:0000256" key="10">
    <source>
        <dbReference type="ARBA" id="ARBA00022840"/>
    </source>
</evidence>